<comment type="function">
    <text evidence="5">Probable disulfide isomerase, which participates in the folding of proteins containing disulfide bonds. May act as a dithiol oxidase. Acts as a regulator of endoplasmic reticulum-mitochondria contact sites via its ability to regulate redox signals.</text>
</comment>
<evidence type="ECO:0000256" key="5">
    <source>
        <dbReference type="ARBA" id="ARBA00045246"/>
    </source>
</evidence>
<reference evidence="10 11" key="1">
    <citation type="journal article" date="2019" name="Nat. Ecol. Evol.">
        <title>Megaphylogeny resolves global patterns of mushroom evolution.</title>
        <authorList>
            <person name="Varga T."/>
            <person name="Krizsan K."/>
            <person name="Foldi C."/>
            <person name="Dima B."/>
            <person name="Sanchez-Garcia M."/>
            <person name="Sanchez-Ramirez S."/>
            <person name="Szollosi G.J."/>
            <person name="Szarkandi J.G."/>
            <person name="Papp V."/>
            <person name="Albert L."/>
            <person name="Andreopoulos W."/>
            <person name="Angelini C."/>
            <person name="Antonin V."/>
            <person name="Barry K.W."/>
            <person name="Bougher N.L."/>
            <person name="Buchanan P."/>
            <person name="Buyck B."/>
            <person name="Bense V."/>
            <person name="Catcheside P."/>
            <person name="Chovatia M."/>
            <person name="Cooper J."/>
            <person name="Damon W."/>
            <person name="Desjardin D."/>
            <person name="Finy P."/>
            <person name="Geml J."/>
            <person name="Haridas S."/>
            <person name="Hughes K."/>
            <person name="Justo A."/>
            <person name="Karasinski D."/>
            <person name="Kautmanova I."/>
            <person name="Kiss B."/>
            <person name="Kocsube S."/>
            <person name="Kotiranta H."/>
            <person name="LaButti K.M."/>
            <person name="Lechner B.E."/>
            <person name="Liimatainen K."/>
            <person name="Lipzen A."/>
            <person name="Lukacs Z."/>
            <person name="Mihaltcheva S."/>
            <person name="Morgado L.N."/>
            <person name="Niskanen T."/>
            <person name="Noordeloos M.E."/>
            <person name="Ohm R.A."/>
            <person name="Ortiz-Santana B."/>
            <person name="Ovrebo C."/>
            <person name="Racz N."/>
            <person name="Riley R."/>
            <person name="Savchenko A."/>
            <person name="Shiryaev A."/>
            <person name="Soop K."/>
            <person name="Spirin V."/>
            <person name="Szebenyi C."/>
            <person name="Tomsovsky M."/>
            <person name="Tulloss R.E."/>
            <person name="Uehling J."/>
            <person name="Grigoriev I.V."/>
            <person name="Vagvolgyi C."/>
            <person name="Papp T."/>
            <person name="Martin F.M."/>
            <person name="Miettinen O."/>
            <person name="Hibbett D.S."/>
            <person name="Nagy L.G."/>
        </authorList>
    </citation>
    <scope>NUCLEOTIDE SEQUENCE [LARGE SCALE GENOMIC DNA]</scope>
    <source>
        <strain evidence="10 11">CBS 121175</strain>
    </source>
</reference>
<evidence type="ECO:0000256" key="3">
    <source>
        <dbReference type="ARBA" id="ARBA00022989"/>
    </source>
</evidence>
<dbReference type="InterPro" id="IPR036249">
    <property type="entry name" value="Thioredoxin-like_sf"/>
</dbReference>
<feature type="region of interest" description="Disordered" evidence="6">
    <location>
        <begin position="130"/>
        <end position="156"/>
    </location>
</feature>
<evidence type="ECO:0000313" key="10">
    <source>
        <dbReference type="EMBL" id="TFK28589.1"/>
    </source>
</evidence>
<feature type="chain" id="PRO_5022893951" evidence="8">
    <location>
        <begin position="24"/>
        <end position="579"/>
    </location>
</feature>
<sequence>MALISTLITSLAISAFAIPAVYGAELTPENFDLTVAKGHWFIEHYSPYCPHCINFAPTWQTLEKDAEAEFPSVHLAQVNCVLHGDLCDKNGVTGYPQVIMFENGKPVEKFNGAKSLENLKTFISKHAPAKELHHETSDEDDEETAAASSAETPVNPSGEVEILTTKTFFPSLSKGPTFVKFYAPWCGHCKKLAPIWKQLAKHLQGRVQIAEVNCDDESALCKTQNIQGYPTLVYFSGDARSEYAGGRKLEQLQTFAEKASAETLQVLAKPGDLQDHVDEESVVYVLYHAPSDKEIVKIVRQDSAVLLGSPTIYATTSSAIRTKYKIPAQIPWALICLKDHDINTPASILHGTASSTHEELKKWLLTHRLASSLELTQDTFQSVMNAPHGPLVVIAASNKKLSVKIEERMNDVARKWRARNGGSGQLKGQEVIFTWMDAERWKDWMKSMYSIRVDEDEGDLDDVKVIVASHKDLVYYDTDRTGRSLKITATPSLFAALEDIVNGKIGYKNSENIVERLARHLNKKMMAFEAYVIEYPFRFVFFLISGFAVVFWLIYRWVGSDVHSLERGDHLKAKGGRLD</sequence>
<dbReference type="Gene3D" id="3.40.30.10">
    <property type="entry name" value="Glutaredoxin"/>
    <property type="match status" value="3"/>
</dbReference>
<dbReference type="AlphaFoldDB" id="A0A5C3L6D8"/>
<feature type="transmembrane region" description="Helical" evidence="7">
    <location>
        <begin position="535"/>
        <end position="555"/>
    </location>
</feature>
<dbReference type="GO" id="GO:0005789">
    <property type="term" value="C:endoplasmic reticulum membrane"/>
    <property type="evidence" value="ECO:0007669"/>
    <property type="project" value="UniProtKB-SubCell"/>
</dbReference>
<comment type="subcellular location">
    <subcellularLocation>
        <location evidence="1">Endoplasmic reticulum membrane</location>
        <topology evidence="1">Single-pass membrane protein</topology>
    </subcellularLocation>
</comment>
<feature type="domain" description="Thioredoxin" evidence="9">
    <location>
        <begin position="7"/>
        <end position="128"/>
    </location>
</feature>
<dbReference type="Pfam" id="PF00085">
    <property type="entry name" value="Thioredoxin"/>
    <property type="match status" value="2"/>
</dbReference>
<evidence type="ECO:0000256" key="8">
    <source>
        <dbReference type="SAM" id="SignalP"/>
    </source>
</evidence>
<keyword evidence="8" id="KW-0732">Signal</keyword>
<evidence type="ECO:0000256" key="2">
    <source>
        <dbReference type="ARBA" id="ARBA00022692"/>
    </source>
</evidence>
<dbReference type="SUPFAM" id="SSF52833">
    <property type="entry name" value="Thioredoxin-like"/>
    <property type="match status" value="2"/>
</dbReference>
<evidence type="ECO:0000256" key="6">
    <source>
        <dbReference type="SAM" id="MobiDB-lite"/>
    </source>
</evidence>
<evidence type="ECO:0000256" key="4">
    <source>
        <dbReference type="ARBA" id="ARBA00023136"/>
    </source>
</evidence>
<proteinExistence type="predicted"/>
<dbReference type="PANTHER" id="PTHR46426">
    <property type="entry name" value="PROTEIN DISULFIDE-ISOMERASE TMX3"/>
    <property type="match status" value="1"/>
</dbReference>
<dbReference type="PROSITE" id="PS51352">
    <property type="entry name" value="THIOREDOXIN_2"/>
    <property type="match status" value="2"/>
</dbReference>
<dbReference type="PROSITE" id="PS00194">
    <property type="entry name" value="THIOREDOXIN_1"/>
    <property type="match status" value="1"/>
</dbReference>
<keyword evidence="11" id="KW-1185">Reference proteome</keyword>
<dbReference type="STRING" id="230819.A0A5C3L6D8"/>
<keyword evidence="2 7" id="KW-0812">Transmembrane</keyword>
<dbReference type="PRINTS" id="PR00421">
    <property type="entry name" value="THIOREDOXIN"/>
</dbReference>
<evidence type="ECO:0000256" key="1">
    <source>
        <dbReference type="ARBA" id="ARBA00004389"/>
    </source>
</evidence>
<dbReference type="InterPro" id="IPR013766">
    <property type="entry name" value="Thioredoxin_domain"/>
</dbReference>
<feature type="domain" description="Thioredoxin" evidence="9">
    <location>
        <begin position="139"/>
        <end position="261"/>
    </location>
</feature>
<evidence type="ECO:0000259" key="9">
    <source>
        <dbReference type="PROSITE" id="PS51352"/>
    </source>
</evidence>
<feature type="signal peptide" evidence="8">
    <location>
        <begin position="1"/>
        <end position="23"/>
    </location>
</feature>
<organism evidence="10 11">
    <name type="scientific">Coprinopsis marcescibilis</name>
    <name type="common">Agaric fungus</name>
    <name type="synonym">Psathyrella marcescibilis</name>
    <dbReference type="NCBI Taxonomy" id="230819"/>
    <lineage>
        <taxon>Eukaryota</taxon>
        <taxon>Fungi</taxon>
        <taxon>Dikarya</taxon>
        <taxon>Basidiomycota</taxon>
        <taxon>Agaricomycotina</taxon>
        <taxon>Agaricomycetes</taxon>
        <taxon>Agaricomycetidae</taxon>
        <taxon>Agaricales</taxon>
        <taxon>Agaricineae</taxon>
        <taxon>Psathyrellaceae</taxon>
        <taxon>Coprinopsis</taxon>
    </lineage>
</organism>
<evidence type="ECO:0000313" key="11">
    <source>
        <dbReference type="Proteomes" id="UP000307440"/>
    </source>
</evidence>
<protein>
    <submittedName>
        <fullName evidence="10">Protein disulfide isomerase</fullName>
    </submittedName>
</protein>
<dbReference type="CDD" id="cd02961">
    <property type="entry name" value="PDI_a_family"/>
    <property type="match status" value="1"/>
</dbReference>
<dbReference type="GO" id="GO:0016853">
    <property type="term" value="F:isomerase activity"/>
    <property type="evidence" value="ECO:0007669"/>
    <property type="project" value="UniProtKB-KW"/>
</dbReference>
<keyword evidence="3 7" id="KW-1133">Transmembrane helix</keyword>
<gene>
    <name evidence="10" type="ORF">FA15DRAFT_611694</name>
</gene>
<dbReference type="InterPro" id="IPR017937">
    <property type="entry name" value="Thioredoxin_CS"/>
</dbReference>
<keyword evidence="10" id="KW-0413">Isomerase</keyword>
<dbReference type="EMBL" id="ML210154">
    <property type="protein sequence ID" value="TFK28589.1"/>
    <property type="molecule type" value="Genomic_DNA"/>
</dbReference>
<dbReference type="OrthoDB" id="72053at2759"/>
<evidence type="ECO:0000256" key="7">
    <source>
        <dbReference type="SAM" id="Phobius"/>
    </source>
</evidence>
<dbReference type="Proteomes" id="UP000307440">
    <property type="component" value="Unassembled WGS sequence"/>
</dbReference>
<name>A0A5C3L6D8_COPMA</name>
<dbReference type="InterPro" id="IPR052250">
    <property type="entry name" value="PDI_TMX3"/>
</dbReference>
<dbReference type="PANTHER" id="PTHR46426:SF1">
    <property type="entry name" value="PROTEIN DISULFIDE-ISOMERASE TMX3"/>
    <property type="match status" value="1"/>
</dbReference>
<accession>A0A5C3L6D8</accession>
<keyword evidence="4 7" id="KW-0472">Membrane</keyword>